<keyword evidence="1" id="KW-1133">Transmembrane helix</keyword>
<evidence type="ECO:0000256" key="1">
    <source>
        <dbReference type="SAM" id="Phobius"/>
    </source>
</evidence>
<organism evidence="2 3">
    <name type="scientific">Pseudoalteromonas spongiae</name>
    <dbReference type="NCBI Taxonomy" id="298657"/>
    <lineage>
        <taxon>Bacteria</taxon>
        <taxon>Pseudomonadati</taxon>
        <taxon>Pseudomonadota</taxon>
        <taxon>Gammaproteobacteria</taxon>
        <taxon>Alteromonadales</taxon>
        <taxon>Pseudoalteromonadaceae</taxon>
        <taxon>Pseudoalteromonas</taxon>
    </lineage>
</organism>
<feature type="transmembrane region" description="Helical" evidence="1">
    <location>
        <begin position="47"/>
        <end position="69"/>
    </location>
</feature>
<dbReference type="RefSeq" id="WP_336435926.1">
    <property type="nucleotide sequence ID" value="NZ_JBAWKS010000001.1"/>
</dbReference>
<dbReference type="Proteomes" id="UP001382455">
    <property type="component" value="Unassembled WGS sequence"/>
</dbReference>
<feature type="transmembrane region" description="Helical" evidence="1">
    <location>
        <begin position="21"/>
        <end position="41"/>
    </location>
</feature>
<keyword evidence="1" id="KW-0472">Membrane</keyword>
<comment type="caution">
    <text evidence="2">The sequence shown here is derived from an EMBL/GenBank/DDBJ whole genome shotgun (WGS) entry which is preliminary data.</text>
</comment>
<evidence type="ECO:0000313" key="2">
    <source>
        <dbReference type="EMBL" id="MEI4550641.1"/>
    </source>
</evidence>
<dbReference type="EMBL" id="JBAWKS010000001">
    <property type="protein sequence ID" value="MEI4550641.1"/>
    <property type="molecule type" value="Genomic_DNA"/>
</dbReference>
<accession>A0ABU8EUV8</accession>
<evidence type="ECO:0008006" key="4">
    <source>
        <dbReference type="Google" id="ProtNLM"/>
    </source>
</evidence>
<sequence length="90" mass="10278">MTKFKHLVYRLGQEPKTSLKRFFSGLGLFVIAASLIVYGYFNSHYFQIAGLVLLPIALYFAIYGYLGIFANRFSQVIAKVDESAKNRDIF</sequence>
<reference evidence="2 3" key="1">
    <citation type="submission" date="2023-12" db="EMBL/GenBank/DDBJ databases">
        <title>Friends and Foes: Symbiotic and Algicidal bacterial influence on Karenia brevis blooms.</title>
        <authorList>
            <person name="Fei C."/>
            <person name="Mohamed A.R."/>
            <person name="Booker A."/>
            <person name="Arshad M."/>
            <person name="Klass S."/>
            <person name="Ahn S."/>
            <person name="Gilbert P.M."/>
            <person name="Heil C.A."/>
            <person name="Martinez J.M."/>
            <person name="Amin S.A."/>
        </authorList>
    </citation>
    <scope>NUCLEOTIDE SEQUENCE [LARGE SCALE GENOMIC DNA]</scope>
    <source>
        <strain evidence="2 3">CE15</strain>
    </source>
</reference>
<keyword evidence="1" id="KW-0812">Transmembrane</keyword>
<protein>
    <recommendedName>
        <fullName evidence="4">DUF485 domain-containing protein</fullName>
    </recommendedName>
</protein>
<evidence type="ECO:0000313" key="3">
    <source>
        <dbReference type="Proteomes" id="UP001382455"/>
    </source>
</evidence>
<proteinExistence type="predicted"/>
<name>A0ABU8EUV8_9GAMM</name>
<gene>
    <name evidence="2" type="ORF">WAE96_13305</name>
</gene>
<keyword evidence="3" id="KW-1185">Reference proteome</keyword>